<keyword evidence="2 7" id="KW-0813">Transport</keyword>
<dbReference type="InterPro" id="IPR043429">
    <property type="entry name" value="ArtM/GltK/GlnP/TcyL/YhdX-like"/>
</dbReference>
<dbReference type="KEGG" id="sna:Snas_3986"/>
<dbReference type="HOGENOM" id="CLU_019602_1_3_11"/>
<feature type="transmembrane region" description="Helical" evidence="7">
    <location>
        <begin position="109"/>
        <end position="129"/>
    </location>
</feature>
<keyword evidence="5 7" id="KW-1133">Transmembrane helix</keyword>
<dbReference type="PANTHER" id="PTHR30614:SF21">
    <property type="entry name" value="AMINO ACID ABC TRANSPORTER PERMEASE"/>
    <property type="match status" value="1"/>
</dbReference>
<dbReference type="Gene3D" id="1.10.3720.10">
    <property type="entry name" value="MetI-like"/>
    <property type="match status" value="1"/>
</dbReference>
<dbReference type="AlphaFoldDB" id="D3PZV1"/>
<dbReference type="GO" id="GO:0043190">
    <property type="term" value="C:ATP-binding cassette (ABC) transporter complex"/>
    <property type="evidence" value="ECO:0007669"/>
    <property type="project" value="InterPro"/>
</dbReference>
<gene>
    <name evidence="9" type="ordered locus">Snas_3986</name>
</gene>
<dbReference type="Pfam" id="PF00528">
    <property type="entry name" value="BPD_transp_1"/>
    <property type="match status" value="1"/>
</dbReference>
<sequence>MSKQETSVLFDALGPKGKQRARIVSVVAGLLIAAFVTYAVIILSSNEFFSAEAWNTVFDAQLFETIWVKGLLGTLRAAFFGCIGALVIGVIVGMGRVSRFKFIRAISAVYVQFFRSIPLLLLIWIPYAINLYYGYMDALFTDEIWQLTSFVVIGLSIYNGAVLAEILRSGINALPPGQAMAGHAVGLRHGQVMRSIVMPQAIRNMLPAVLAQLIILFKDTSLGYAITYPELLHEARLLGSNFNVALLQSLFTVAFVYFIIAYTAGKLVNVVDRKMSRKTAGKTVGGTDDTAGLAALPIAAASDADGGGNN</sequence>
<accession>D3PZV1</accession>
<dbReference type="InterPro" id="IPR000515">
    <property type="entry name" value="MetI-like"/>
</dbReference>
<feature type="transmembrane region" description="Helical" evidence="7">
    <location>
        <begin position="246"/>
        <end position="268"/>
    </location>
</feature>
<dbReference type="eggNOG" id="COG0765">
    <property type="taxonomic scope" value="Bacteria"/>
</dbReference>
<keyword evidence="10" id="KW-1185">Reference proteome</keyword>
<dbReference type="GO" id="GO:0022857">
    <property type="term" value="F:transmembrane transporter activity"/>
    <property type="evidence" value="ECO:0007669"/>
    <property type="project" value="InterPro"/>
</dbReference>
<dbReference type="Proteomes" id="UP000000844">
    <property type="component" value="Chromosome"/>
</dbReference>
<dbReference type="InterPro" id="IPR035906">
    <property type="entry name" value="MetI-like_sf"/>
</dbReference>
<dbReference type="STRING" id="446470.Snas_3986"/>
<evidence type="ECO:0000256" key="1">
    <source>
        <dbReference type="ARBA" id="ARBA00004651"/>
    </source>
</evidence>
<keyword evidence="6 7" id="KW-0472">Membrane</keyword>
<dbReference type="PANTHER" id="PTHR30614">
    <property type="entry name" value="MEMBRANE COMPONENT OF AMINO ACID ABC TRANSPORTER"/>
    <property type="match status" value="1"/>
</dbReference>
<evidence type="ECO:0000256" key="3">
    <source>
        <dbReference type="ARBA" id="ARBA00022475"/>
    </source>
</evidence>
<dbReference type="GO" id="GO:0006865">
    <property type="term" value="P:amino acid transport"/>
    <property type="evidence" value="ECO:0007669"/>
    <property type="project" value="TreeGrafter"/>
</dbReference>
<comment type="subcellular location">
    <subcellularLocation>
        <location evidence="1 7">Cell membrane</location>
        <topology evidence="1 7">Multi-pass membrane protein</topology>
    </subcellularLocation>
</comment>
<dbReference type="NCBIfam" id="TIGR01726">
    <property type="entry name" value="HEQRo_perm_3TM"/>
    <property type="match status" value="1"/>
</dbReference>
<keyword evidence="4 7" id="KW-0812">Transmembrane</keyword>
<organism evidence="9 10">
    <name type="scientific">Stackebrandtia nassauensis (strain DSM 44728 / CIP 108903 / NRRL B-16338 / NBRC 102104 / LLR-40K-21)</name>
    <dbReference type="NCBI Taxonomy" id="446470"/>
    <lineage>
        <taxon>Bacteria</taxon>
        <taxon>Bacillati</taxon>
        <taxon>Actinomycetota</taxon>
        <taxon>Actinomycetes</taxon>
        <taxon>Glycomycetales</taxon>
        <taxon>Glycomycetaceae</taxon>
        <taxon>Stackebrandtia</taxon>
    </lineage>
</organism>
<dbReference type="SUPFAM" id="SSF161098">
    <property type="entry name" value="MetI-like"/>
    <property type="match status" value="1"/>
</dbReference>
<dbReference type="EMBL" id="CP001778">
    <property type="protein sequence ID" value="ADD43638.1"/>
    <property type="molecule type" value="Genomic_DNA"/>
</dbReference>
<reference evidence="9 10" key="1">
    <citation type="journal article" date="2009" name="Stand. Genomic Sci.">
        <title>Complete genome sequence of Stackebrandtia nassauensis type strain (LLR-40K-21).</title>
        <authorList>
            <person name="Munk C."/>
            <person name="Lapidus A."/>
            <person name="Copeland A."/>
            <person name="Jando M."/>
            <person name="Mayilraj S."/>
            <person name="Glavina Del Rio T."/>
            <person name="Nolan M."/>
            <person name="Chen F."/>
            <person name="Lucas S."/>
            <person name="Tice H."/>
            <person name="Cheng J.F."/>
            <person name="Han C."/>
            <person name="Detter J.C."/>
            <person name="Bruce D."/>
            <person name="Goodwin L."/>
            <person name="Chain P."/>
            <person name="Pitluck S."/>
            <person name="Goker M."/>
            <person name="Ovchinikova G."/>
            <person name="Pati A."/>
            <person name="Ivanova N."/>
            <person name="Mavromatis K."/>
            <person name="Chen A."/>
            <person name="Palaniappan K."/>
            <person name="Land M."/>
            <person name="Hauser L."/>
            <person name="Chang Y.J."/>
            <person name="Jeffries C.D."/>
            <person name="Bristow J."/>
            <person name="Eisen J.A."/>
            <person name="Markowitz V."/>
            <person name="Hugenholtz P."/>
            <person name="Kyrpides N.C."/>
            <person name="Klenk H.P."/>
        </authorList>
    </citation>
    <scope>NUCLEOTIDE SEQUENCE [LARGE SCALE GENOMIC DNA]</scope>
    <source>
        <strain evidence="10">DSM 44728 / CIP 108903 / NRRL B-16338 / NBRC 102104 / LLR-40K-21</strain>
    </source>
</reference>
<dbReference type="CDD" id="cd06261">
    <property type="entry name" value="TM_PBP2"/>
    <property type="match status" value="1"/>
</dbReference>
<feature type="domain" description="ABC transmembrane type-1" evidence="8">
    <location>
        <begin position="71"/>
        <end position="268"/>
    </location>
</feature>
<dbReference type="OrthoDB" id="4543034at2"/>
<dbReference type="InterPro" id="IPR010065">
    <property type="entry name" value="AA_ABC_transptr_permease_3TM"/>
</dbReference>
<name>D3PZV1_STANL</name>
<comment type="similarity">
    <text evidence="7">Belongs to the binding-protein-dependent transport system permease family.</text>
</comment>
<evidence type="ECO:0000256" key="4">
    <source>
        <dbReference type="ARBA" id="ARBA00022692"/>
    </source>
</evidence>
<dbReference type="RefSeq" id="WP_013019209.1">
    <property type="nucleotide sequence ID" value="NC_013947.1"/>
</dbReference>
<evidence type="ECO:0000313" key="10">
    <source>
        <dbReference type="Proteomes" id="UP000000844"/>
    </source>
</evidence>
<feature type="transmembrane region" description="Helical" evidence="7">
    <location>
        <begin position="77"/>
        <end position="97"/>
    </location>
</feature>
<keyword evidence="3" id="KW-1003">Cell membrane</keyword>
<feature type="transmembrane region" description="Helical" evidence="7">
    <location>
        <begin position="144"/>
        <end position="164"/>
    </location>
</feature>
<feature type="transmembrane region" description="Helical" evidence="7">
    <location>
        <begin position="21"/>
        <end position="43"/>
    </location>
</feature>
<feature type="transmembrane region" description="Helical" evidence="7">
    <location>
        <begin position="204"/>
        <end position="226"/>
    </location>
</feature>
<dbReference type="PROSITE" id="PS50928">
    <property type="entry name" value="ABC_TM1"/>
    <property type="match status" value="1"/>
</dbReference>
<evidence type="ECO:0000259" key="8">
    <source>
        <dbReference type="PROSITE" id="PS50928"/>
    </source>
</evidence>
<evidence type="ECO:0000256" key="2">
    <source>
        <dbReference type="ARBA" id="ARBA00022448"/>
    </source>
</evidence>
<evidence type="ECO:0000256" key="6">
    <source>
        <dbReference type="ARBA" id="ARBA00023136"/>
    </source>
</evidence>
<protein>
    <submittedName>
        <fullName evidence="9">Polar amino acid ABC transporter, inner membrane subunit</fullName>
    </submittedName>
</protein>
<evidence type="ECO:0000256" key="7">
    <source>
        <dbReference type="RuleBase" id="RU363032"/>
    </source>
</evidence>
<evidence type="ECO:0000256" key="5">
    <source>
        <dbReference type="ARBA" id="ARBA00022989"/>
    </source>
</evidence>
<evidence type="ECO:0000313" key="9">
    <source>
        <dbReference type="EMBL" id="ADD43638.1"/>
    </source>
</evidence>
<proteinExistence type="inferred from homology"/>